<dbReference type="Gene3D" id="3.40.50.1820">
    <property type="entry name" value="alpha/beta hydrolase"/>
    <property type="match status" value="5"/>
</dbReference>
<proteinExistence type="predicted"/>
<keyword evidence="1" id="KW-0442">Lipid degradation</keyword>
<dbReference type="SUPFAM" id="SSF53474">
    <property type="entry name" value="alpha/beta-Hydrolases"/>
    <property type="match status" value="5"/>
</dbReference>
<evidence type="ECO:0000256" key="3">
    <source>
        <dbReference type="SAM" id="SignalP"/>
    </source>
</evidence>
<dbReference type="Pfam" id="PF04083">
    <property type="entry name" value="Abhydro_lipase"/>
    <property type="match status" value="2"/>
</dbReference>
<feature type="domain" description="AB hydrolase-1" evidence="4">
    <location>
        <begin position="515"/>
        <end position="815"/>
    </location>
</feature>
<evidence type="ECO:0000256" key="2">
    <source>
        <dbReference type="ARBA" id="ARBA00023098"/>
    </source>
</evidence>
<evidence type="ECO:0000259" key="5">
    <source>
        <dbReference type="Pfam" id="PF04083"/>
    </source>
</evidence>
<sequence>MAEIITRMYRYRMVLFIFWLCVPLVVSSSVFHEVDLQNAVDPGVSRGDIPEEHMNVTQLVTSKGYPCEEYDVVTKDGYILGVQRIQHGKTRLLSGGQRPVVLLQHGLLSSSADWVINPANESLGFLLADSGFDVWLGNSRGNTYSLRHQTISPDSQQFWDFSWDEMAAYDLPATVSKVLEVSGATDLVYIGYSQGSQMAFARLSTDLKLSRQVRLFVALAPVAYIGNVISPLRYFSPFAYDLAFLFRLLGVKDFLPSDWLFHWLAREVCGHEIPDFLCENILFLFGGFDYKYMNMTRIPVYVSHSPAGTSVKNIIHYAQSVRSGKFQKFDYGSQENMQKYNQPTPPQYVPGNIRVPVALYSGTDDWLAVPRDVARLRQELRHVVKNHVIPDWEHLDFTWAINGPSACFGDPTPPQYVPGNIRVPVALYSGTDDWLAVPRDVARLRQELRHIVKNHVIPDWEHLDFTWAINGPSACFGDRQLITSKGYPCEEHDVHTQDGYILGVQRIPHGKIASTVLLQHGLLSSSACWVENLANNSLGFMMADAGFDVWLGNSRGNTYSKRHEHFATSSHDFWRFSWDEMARIDLPATVDFILQRTGASQLYYVGHSQGCEIAFAALSENPALAAKVKMFGALAPAVFLGNVQSPIRLLLPVADGAKFFLDMLGSGEFLPTTGLTRMLGRTFCNTPGIPNHICENIMFILAGYDAKQMNESRVPVYIGQHPAGTSTQNIVHYSQSIKSKKFQKYDYGFLVNMVKYHQTSPPEYRLENVQTPVLLYAGANDWLVTPRDVSTLVSRIQNLVKYRMIPEWQHLDFMWAMNAPQECYNDLIAEMMKTSQLITTKGYPCNEYDVETSDGYILGVQRIPHGRKPSPANVTKPVVLLQHGLFSCSACWVENLANNSLGFMMADAGFDVWLGNSRGNTYSRRHKTLSPDDLDFWLFSWDQMALIDLPATIDKILAVTGAPSLYLVGHSQGGTIAYAFLAKYPAYATKVKMVAALAPAVYINNITSPIRYLAPFSRDFTIVDELLGHGEVLSHTKLFDILARDFCDREIPQYLCENVLFLIAGYDVKQMNKSRVPVYVGQHPAGSSVQNVQHFAQMITSKEFQMFDYGPEENMQVYHQVTPPVYPIGQITVPIMMFHSTNDWMVVPSDVSRLVRETPNIVSEKFIQGWEHLDFIWGMDAPQECYRDIIDAFKKQSQLITSKGYPCEEYDVETTDGYILSVQRIPHGRKPSPANVTRPVVLLQHGLLSCSACWVENLANNSLGFMMADAGFDVWLGNSRGNMYARRHKTLSPDQLEFWLFSWDQMALLDLPATIDKILGVTGAPSLYYSGHSQGGAIMYALLSRDPTYSTKVKTIAALAPAVYMNNMTSPFRYLAPYARDFTLGHGELMSHNKLLDRLAREYCDRDNAQFVCENILFLMGGYDFKQMNKSRVPVYVGQHPAGTSVQNIQHFAQVSPPVYPIGEINVPIMLFHGTNDWLVSVSDVTRLLNDTQPTISKKLIQGWEHLDFIWALNAPQQCYNDIISTFKNMNRTE</sequence>
<dbReference type="InterPro" id="IPR029058">
    <property type="entry name" value="AB_hydrolase_fold"/>
</dbReference>
<keyword evidence="3" id="KW-0732">Signal</keyword>
<feature type="domain" description="Partial AB-hydrolase lipase" evidence="5">
    <location>
        <begin position="56"/>
        <end position="117"/>
    </location>
</feature>
<reference evidence="6" key="1">
    <citation type="submission" date="2022-11" db="EMBL/GenBank/DDBJ databases">
        <title>Centuries of genome instability and evolution in soft-shell clam transmissible cancer (bioRxiv).</title>
        <authorList>
            <person name="Hart S.F.M."/>
            <person name="Yonemitsu M.A."/>
            <person name="Giersch R.M."/>
            <person name="Beal B.F."/>
            <person name="Arriagada G."/>
            <person name="Davis B.W."/>
            <person name="Ostrander E.A."/>
            <person name="Goff S.P."/>
            <person name="Metzger M.J."/>
        </authorList>
    </citation>
    <scope>NUCLEOTIDE SEQUENCE</scope>
    <source>
        <strain evidence="6">MELC-2E11</strain>
        <tissue evidence="6">Siphon/mantle</tissue>
    </source>
</reference>
<evidence type="ECO:0000313" key="6">
    <source>
        <dbReference type="EMBL" id="WAQ96580.1"/>
    </source>
</evidence>
<dbReference type="EMBL" id="CP111013">
    <property type="protein sequence ID" value="WAQ96580.1"/>
    <property type="molecule type" value="Genomic_DNA"/>
</dbReference>
<protein>
    <submittedName>
        <fullName evidence="6">LIPG-like protein</fullName>
    </submittedName>
</protein>
<evidence type="ECO:0000259" key="4">
    <source>
        <dbReference type="Pfam" id="PF00561"/>
    </source>
</evidence>
<feature type="signal peptide" evidence="3">
    <location>
        <begin position="1"/>
        <end position="27"/>
    </location>
</feature>
<feature type="domain" description="Partial AB-hydrolase lipase" evidence="5">
    <location>
        <begin position="1197"/>
        <end position="1257"/>
    </location>
</feature>
<dbReference type="Proteomes" id="UP001164746">
    <property type="component" value="Chromosome 2"/>
</dbReference>
<feature type="chain" id="PRO_5046447750" evidence="3">
    <location>
        <begin position="28"/>
        <end position="1534"/>
    </location>
</feature>
<organism evidence="6 7">
    <name type="scientific">Mya arenaria</name>
    <name type="common">Soft-shell clam</name>
    <dbReference type="NCBI Taxonomy" id="6604"/>
    <lineage>
        <taxon>Eukaryota</taxon>
        <taxon>Metazoa</taxon>
        <taxon>Spiralia</taxon>
        <taxon>Lophotrochozoa</taxon>
        <taxon>Mollusca</taxon>
        <taxon>Bivalvia</taxon>
        <taxon>Autobranchia</taxon>
        <taxon>Heteroconchia</taxon>
        <taxon>Euheterodonta</taxon>
        <taxon>Imparidentia</taxon>
        <taxon>Neoheterodontei</taxon>
        <taxon>Myida</taxon>
        <taxon>Myoidea</taxon>
        <taxon>Myidae</taxon>
        <taxon>Mya</taxon>
    </lineage>
</organism>
<evidence type="ECO:0000256" key="1">
    <source>
        <dbReference type="ARBA" id="ARBA00022963"/>
    </source>
</evidence>
<dbReference type="InterPro" id="IPR006693">
    <property type="entry name" value="AB_hydrolase_lipase"/>
</dbReference>
<dbReference type="PANTHER" id="PTHR11005">
    <property type="entry name" value="LYSOSOMAL ACID LIPASE-RELATED"/>
    <property type="match status" value="1"/>
</dbReference>
<accession>A0ABY7DJQ5</accession>
<dbReference type="InterPro" id="IPR000073">
    <property type="entry name" value="AB_hydrolase_1"/>
</dbReference>
<feature type="domain" description="AB hydrolase-1" evidence="4">
    <location>
        <begin position="877"/>
        <end position="1178"/>
    </location>
</feature>
<evidence type="ECO:0000313" key="7">
    <source>
        <dbReference type="Proteomes" id="UP001164746"/>
    </source>
</evidence>
<gene>
    <name evidence="6" type="ORF">MAR_029270</name>
</gene>
<name>A0ABY7DJQ5_MYAAR</name>
<keyword evidence="7" id="KW-1185">Reference proteome</keyword>
<keyword evidence="2" id="KW-0443">Lipid metabolism</keyword>
<dbReference type="Pfam" id="PF00561">
    <property type="entry name" value="Abhydrolase_1"/>
    <property type="match status" value="2"/>
</dbReference>